<keyword evidence="5 12" id="KW-0812">Transmembrane</keyword>
<keyword evidence="4 12" id="KW-1134">Transmembrane beta strand</keyword>
<evidence type="ECO:0000256" key="9">
    <source>
        <dbReference type="ARBA" id="ARBA00023136"/>
    </source>
</evidence>
<evidence type="ECO:0000256" key="3">
    <source>
        <dbReference type="ARBA" id="ARBA00022448"/>
    </source>
</evidence>
<evidence type="ECO:0000256" key="4">
    <source>
        <dbReference type="ARBA" id="ARBA00022452"/>
    </source>
</evidence>
<dbReference type="InterPro" id="IPR012910">
    <property type="entry name" value="Plug_dom"/>
</dbReference>
<dbReference type="GO" id="GO:0044718">
    <property type="term" value="P:siderophore transmembrane transport"/>
    <property type="evidence" value="ECO:0007669"/>
    <property type="project" value="TreeGrafter"/>
</dbReference>
<dbReference type="InterPro" id="IPR037066">
    <property type="entry name" value="Plug_dom_sf"/>
</dbReference>
<name>A0A1T0B6D2_9PAST</name>
<dbReference type="Proteomes" id="UP000190023">
    <property type="component" value="Unassembled WGS sequence"/>
</dbReference>
<keyword evidence="7" id="KW-0677">Repeat</keyword>
<evidence type="ECO:0000256" key="2">
    <source>
        <dbReference type="ARBA" id="ARBA00008143"/>
    </source>
</evidence>
<reference evidence="17 18" key="1">
    <citation type="submission" date="2017-02" db="EMBL/GenBank/DDBJ databases">
        <title>Draft genome sequence of Haemophilus felis CCUG 31170 type strain.</title>
        <authorList>
            <person name="Engstrom-Jakobsson H."/>
            <person name="Salva-Serra F."/>
            <person name="Thorell K."/>
            <person name="Gonzales-Siles L."/>
            <person name="Karlsson R."/>
            <person name="Boulund F."/>
            <person name="Engstrand L."/>
            <person name="Kristiansson E."/>
            <person name="Moore E."/>
        </authorList>
    </citation>
    <scope>NUCLEOTIDE SEQUENCE [LARGE SCALE GENOMIC DNA]</scope>
    <source>
        <strain evidence="17 18">CCUG 31170</strain>
    </source>
</reference>
<evidence type="ECO:0000256" key="10">
    <source>
        <dbReference type="ARBA" id="ARBA00023170"/>
    </source>
</evidence>
<dbReference type="InterPro" id="IPR010917">
    <property type="entry name" value="TonB_rcpt_CS"/>
</dbReference>
<comment type="subcellular location">
    <subcellularLocation>
        <location evidence="1 12">Cell outer membrane</location>
        <topology evidence="1 12">Multi-pass membrane protein</topology>
    </subcellularLocation>
</comment>
<evidence type="ECO:0000259" key="16">
    <source>
        <dbReference type="Pfam" id="PF07715"/>
    </source>
</evidence>
<feature type="domain" description="TonB-dependent receptor-like beta-barrel" evidence="15">
    <location>
        <begin position="553"/>
        <end position="1020"/>
    </location>
</feature>
<keyword evidence="11 12" id="KW-0998">Cell outer membrane</keyword>
<evidence type="ECO:0000256" key="12">
    <source>
        <dbReference type="PROSITE-ProRule" id="PRU01360"/>
    </source>
</evidence>
<dbReference type="Gene3D" id="2.40.170.20">
    <property type="entry name" value="TonB-dependent receptor, beta-barrel domain"/>
    <property type="match status" value="2"/>
</dbReference>
<proteinExistence type="inferred from homology"/>
<evidence type="ECO:0000259" key="15">
    <source>
        <dbReference type="Pfam" id="PF00593"/>
    </source>
</evidence>
<keyword evidence="9 12" id="KW-0472">Membrane</keyword>
<dbReference type="PROSITE" id="PS52016">
    <property type="entry name" value="TONB_DEPENDENT_REC_3"/>
    <property type="match status" value="1"/>
</dbReference>
<evidence type="ECO:0000256" key="14">
    <source>
        <dbReference type="RuleBase" id="RU003357"/>
    </source>
</evidence>
<keyword evidence="10" id="KW-0675">Receptor</keyword>
<evidence type="ECO:0000313" key="17">
    <source>
        <dbReference type="EMBL" id="OOS05770.1"/>
    </source>
</evidence>
<dbReference type="SUPFAM" id="SSF56935">
    <property type="entry name" value="Porins"/>
    <property type="match status" value="2"/>
</dbReference>
<evidence type="ECO:0000256" key="8">
    <source>
        <dbReference type="ARBA" id="ARBA00023077"/>
    </source>
</evidence>
<evidence type="ECO:0000256" key="6">
    <source>
        <dbReference type="ARBA" id="ARBA00022729"/>
    </source>
</evidence>
<dbReference type="PANTHER" id="PTHR30069">
    <property type="entry name" value="TONB-DEPENDENT OUTER MEMBRANE RECEPTOR"/>
    <property type="match status" value="1"/>
</dbReference>
<feature type="short sequence motif" description="TonB C-terminal box" evidence="13">
    <location>
        <begin position="1052"/>
        <end position="1069"/>
    </location>
</feature>
<dbReference type="EMBL" id="MUYB01000012">
    <property type="protein sequence ID" value="OOS05770.1"/>
    <property type="molecule type" value="Genomic_DNA"/>
</dbReference>
<evidence type="ECO:0000256" key="5">
    <source>
        <dbReference type="ARBA" id="ARBA00022692"/>
    </source>
</evidence>
<dbReference type="GO" id="GO:0015344">
    <property type="term" value="F:siderophore uptake transmembrane transporter activity"/>
    <property type="evidence" value="ECO:0007669"/>
    <property type="project" value="TreeGrafter"/>
</dbReference>
<dbReference type="InterPro" id="IPR039426">
    <property type="entry name" value="TonB-dep_rcpt-like"/>
</dbReference>
<evidence type="ECO:0000256" key="1">
    <source>
        <dbReference type="ARBA" id="ARBA00004571"/>
    </source>
</evidence>
<dbReference type="InterPro" id="IPR010949">
    <property type="entry name" value="TonB_Hb/transfer/lactofer_rcpt"/>
</dbReference>
<dbReference type="InterPro" id="IPR000531">
    <property type="entry name" value="Beta-barrel_TonB"/>
</dbReference>
<keyword evidence="3 12" id="KW-0813">Transport</keyword>
<evidence type="ECO:0000256" key="11">
    <source>
        <dbReference type="ARBA" id="ARBA00023237"/>
    </source>
</evidence>
<sequence>MDEINVQSEQGELSIKERKVGETIKSATQLKRQQVQDSRDLVRYETGITVVEKGRFGASGYAVRGVEENRVAITIDGLQQAETLSSQGFKEIFEGYGNFNNTRNGVEIETLKQAAINKGANSVKVGSGALGGAVMFETKDPRDLLTEKDWHLSYKKGYNSADDQYLDTVTLAGRYKWFDAMVVHTGRKGRETKNFGYSSYDDLAQGRTREKADPYQRKQESTLVKLGFQPNENHRFTAMADLYETRSRGHDFSYTLKYNTYPYEEKELRHTDDSNKRKNYAFSYENFSSNPFYDTLKITYSDQHIRARARTDDYCDGNEKCHNLSNPFGIKYNAKNQLVGQDSSSAIYTKKEGELFRAYFKLYEVDPSNRKIIPSFAKNRAIGYMLSVPAKKKLIFSKENLAKLNDYARKNGFNEVTDPDELKCVTSKDELDSNGKVIPNSTPTKIAANVCEVSLSGKRDGKKEFAVNGETYDMSITEHNNKISIDRARGETLFKCGVEGGINCDVTTKTVEGLNWKTGDKVNIPFDVVEINGEKFAKIKGTQDQSVIVPQGIGYNGNLWTQRDLITRTKQANLDLTKYLQLGKTEHNLAYGALWSETKKEMINHTGESALDVKWWALHKDCGSPVCTKTDTFSYLIPIKATANALYLSDDFKVNDYLSFGLGYRYDRIKYKPEYKPGVSPKIPDDMVTNLFVAEPAFNPKDLTTEANRRLREENANANIAYFSKPKKYSAHSYNLSATVDPLDWLRLQAKYSKGFRAPTGEEIYFTFKHPDFSIRPNPDLKAETAKTKEVALSVHNEYGFLTLSGFETKYDNFIDLMYLGSQRLQGRSALTRFETYQNVNRADAKVRGIEIDSKLNLGILSKKLDEFALNYKFTRQKGRVQIVEVDIAAPTGVNSAASGENLKVEDFEYKEIGSLNAEVPMNAIQPQTHVVGLSYNHRSGKFGVDLFVTHVSEKKAKDTYNMFWRVQKAEETAKGVADEDRIVRDSSIRWRSNAYTLVDVIAYVKPIKNLTLQFGAYNLTNQKYRSWDLARSIRPFGTSNIINQRTGAGINRFNAPGRNFKLSAELTF</sequence>
<evidence type="ECO:0000256" key="7">
    <source>
        <dbReference type="ARBA" id="ARBA00022737"/>
    </source>
</evidence>
<dbReference type="InterPro" id="IPR036942">
    <property type="entry name" value="Beta-barrel_TonB_sf"/>
</dbReference>
<organism evidence="17 18">
    <name type="scientific">[Haemophilus] felis</name>
    <dbReference type="NCBI Taxonomy" id="123822"/>
    <lineage>
        <taxon>Bacteria</taxon>
        <taxon>Pseudomonadati</taxon>
        <taxon>Pseudomonadota</taxon>
        <taxon>Gammaproteobacteria</taxon>
        <taxon>Pasteurellales</taxon>
        <taxon>Pasteurellaceae</taxon>
    </lineage>
</organism>
<dbReference type="GO" id="GO:0009279">
    <property type="term" value="C:cell outer membrane"/>
    <property type="evidence" value="ECO:0007669"/>
    <property type="project" value="UniProtKB-SubCell"/>
</dbReference>
<dbReference type="PROSITE" id="PS01156">
    <property type="entry name" value="TONB_DEPENDENT_REC_2"/>
    <property type="match status" value="1"/>
</dbReference>
<keyword evidence="18" id="KW-1185">Reference proteome</keyword>
<dbReference type="PANTHER" id="PTHR30069:SF29">
    <property type="entry name" value="HEMOGLOBIN AND HEMOGLOBIN-HAPTOGLOBIN-BINDING PROTEIN 1-RELATED"/>
    <property type="match status" value="1"/>
</dbReference>
<dbReference type="Pfam" id="PF00593">
    <property type="entry name" value="TonB_dep_Rec_b-barrel"/>
    <property type="match status" value="1"/>
</dbReference>
<dbReference type="Pfam" id="PF07715">
    <property type="entry name" value="Plug"/>
    <property type="match status" value="1"/>
</dbReference>
<evidence type="ECO:0000313" key="18">
    <source>
        <dbReference type="Proteomes" id="UP000190023"/>
    </source>
</evidence>
<keyword evidence="6" id="KW-0732">Signal</keyword>
<evidence type="ECO:0000256" key="13">
    <source>
        <dbReference type="PROSITE-ProRule" id="PRU10144"/>
    </source>
</evidence>
<feature type="domain" description="TonB-dependent receptor plug" evidence="16">
    <location>
        <begin position="23"/>
        <end position="133"/>
    </location>
</feature>
<dbReference type="Gene3D" id="2.170.130.10">
    <property type="entry name" value="TonB-dependent receptor, plug domain"/>
    <property type="match status" value="1"/>
</dbReference>
<protein>
    <submittedName>
        <fullName evidence="17">Ligand-gated channel protein</fullName>
    </submittedName>
</protein>
<keyword evidence="8 14" id="KW-0798">TonB box</keyword>
<dbReference type="STRING" id="123822.B0188_03045"/>
<comment type="similarity">
    <text evidence="2">Belongs to the TonB-dependent receptor family. Hemoglobin/haptoglobin binding protein subfamily.</text>
</comment>
<dbReference type="NCBIfam" id="TIGR01786">
    <property type="entry name" value="TonB-hemlactrns"/>
    <property type="match status" value="1"/>
</dbReference>
<gene>
    <name evidence="17" type="ORF">B0188_03045</name>
</gene>
<accession>A0A1T0B6D2</accession>
<dbReference type="AlphaFoldDB" id="A0A1T0B6D2"/>
<comment type="caution">
    <text evidence="17">The sequence shown here is derived from an EMBL/GenBank/DDBJ whole genome shotgun (WGS) entry which is preliminary data.</text>
</comment>